<dbReference type="AlphaFoldDB" id="T1JSS7"/>
<dbReference type="HOGENOM" id="CLU_1181532_0_0_1"/>
<feature type="domain" description="Retrotransposon gag" evidence="1">
    <location>
        <begin position="78"/>
        <end position="167"/>
    </location>
</feature>
<evidence type="ECO:0000313" key="2">
    <source>
        <dbReference type="EnsemblMetazoa" id="tetur01g11590.1"/>
    </source>
</evidence>
<keyword evidence="3" id="KW-1185">Reference proteome</keyword>
<reference evidence="3" key="1">
    <citation type="submission" date="2011-08" db="EMBL/GenBank/DDBJ databases">
        <authorList>
            <person name="Rombauts S."/>
        </authorList>
    </citation>
    <scope>NUCLEOTIDE SEQUENCE</scope>
    <source>
        <strain evidence="3">London</strain>
    </source>
</reference>
<dbReference type="InterPro" id="IPR005162">
    <property type="entry name" value="Retrotrans_gag_dom"/>
</dbReference>
<name>T1JSS7_TETUR</name>
<dbReference type="EnsemblMetazoa" id="tetur01g11590.1">
    <property type="protein sequence ID" value="tetur01g11590.1"/>
    <property type="gene ID" value="tetur01g11590"/>
</dbReference>
<organism evidence="2 3">
    <name type="scientific">Tetranychus urticae</name>
    <name type="common">Two-spotted spider mite</name>
    <dbReference type="NCBI Taxonomy" id="32264"/>
    <lineage>
        <taxon>Eukaryota</taxon>
        <taxon>Metazoa</taxon>
        <taxon>Ecdysozoa</taxon>
        <taxon>Arthropoda</taxon>
        <taxon>Chelicerata</taxon>
        <taxon>Arachnida</taxon>
        <taxon>Acari</taxon>
        <taxon>Acariformes</taxon>
        <taxon>Trombidiformes</taxon>
        <taxon>Prostigmata</taxon>
        <taxon>Eleutherengona</taxon>
        <taxon>Raphignathae</taxon>
        <taxon>Tetranychoidea</taxon>
        <taxon>Tetranychidae</taxon>
        <taxon>Tetranychus</taxon>
    </lineage>
</organism>
<evidence type="ECO:0000259" key="1">
    <source>
        <dbReference type="Pfam" id="PF03732"/>
    </source>
</evidence>
<accession>T1JSS7</accession>
<dbReference type="EMBL" id="CAEY01000468">
    <property type="status" value="NOT_ANNOTATED_CDS"/>
    <property type="molecule type" value="Genomic_DNA"/>
</dbReference>
<dbReference type="Proteomes" id="UP000015104">
    <property type="component" value="Unassembled WGS sequence"/>
</dbReference>
<reference evidence="2" key="2">
    <citation type="submission" date="2015-06" db="UniProtKB">
        <authorList>
            <consortium name="EnsemblMetazoa"/>
        </authorList>
    </citation>
    <scope>IDENTIFICATION</scope>
</reference>
<protein>
    <recommendedName>
        <fullName evidence="1">Retrotransposon gag domain-containing protein</fullName>
    </recommendedName>
</protein>
<sequence>MSTSNQRDNEQSTTGILIRDLCEATVSVDFNIDSVPLPVKIVSFVGPPSMNVYDWLYNFETTTAQANWDDNRRFERIPLFFDEKVKSWYQYVRSDVSNFPRNWEDFKSLFIACFPPANHQDFYSLLYNTKQEEGEDVVAYCTEMLHYSVKCNIQFEKFLEICINGLDIHIQAELQNIETIKTYPELIKNVRNAEKQYMFRRNNLCNWLLEMSSRLINKRKESLKSHKKWLLLCGK</sequence>
<proteinExistence type="predicted"/>
<evidence type="ECO:0000313" key="3">
    <source>
        <dbReference type="Proteomes" id="UP000015104"/>
    </source>
</evidence>
<dbReference type="Pfam" id="PF03732">
    <property type="entry name" value="Retrotrans_gag"/>
    <property type="match status" value="1"/>
</dbReference>